<keyword evidence="2" id="KW-1185">Reference proteome</keyword>
<accession>A0A0P0P161</accession>
<dbReference type="STRING" id="69395.AQ619_13385"/>
<dbReference type="OrthoDB" id="7210911at2"/>
<dbReference type="Proteomes" id="UP000056905">
    <property type="component" value="Chromosome"/>
</dbReference>
<dbReference type="KEGG" id="chq:AQ619_13385"/>
<name>A0A0P0P161_9CAUL</name>
<dbReference type="EMBL" id="CP013002">
    <property type="protein sequence ID" value="ALL14253.1"/>
    <property type="molecule type" value="Genomic_DNA"/>
</dbReference>
<dbReference type="RefSeq" id="WP_062148516.1">
    <property type="nucleotide sequence ID" value="NZ_CP013002.1"/>
</dbReference>
<gene>
    <name evidence="1" type="ORF">AQ619_13385</name>
</gene>
<sequence length="137" mass="14415">MPGTANSIITPQTIKSSNAVTVTANTTYTDAPTNTAVLWTAGVNGDRITKLTSLARATLTATELQLFRSSDGGTTKRFFGSLTYAAFTQVQNARNPTADWPYSESNPLTLGPNEILYVAQGVTLAAGIVHVAEGCAF</sequence>
<reference evidence="1 2" key="1">
    <citation type="submission" date="2015-10" db="EMBL/GenBank/DDBJ databases">
        <title>Conservation of the essential genome among Caulobacter and Brevundimonas species.</title>
        <authorList>
            <person name="Scott D."/>
            <person name="Ely B."/>
        </authorList>
    </citation>
    <scope>NUCLEOTIDE SEQUENCE [LARGE SCALE GENOMIC DNA]</scope>
    <source>
        <strain evidence="1 2">CB4</strain>
    </source>
</reference>
<evidence type="ECO:0000313" key="1">
    <source>
        <dbReference type="EMBL" id="ALL14253.1"/>
    </source>
</evidence>
<proteinExistence type="predicted"/>
<dbReference type="AlphaFoldDB" id="A0A0P0P161"/>
<evidence type="ECO:0000313" key="2">
    <source>
        <dbReference type="Proteomes" id="UP000056905"/>
    </source>
</evidence>
<organism evidence="1 2">
    <name type="scientific">Caulobacter henricii</name>
    <dbReference type="NCBI Taxonomy" id="69395"/>
    <lineage>
        <taxon>Bacteria</taxon>
        <taxon>Pseudomonadati</taxon>
        <taxon>Pseudomonadota</taxon>
        <taxon>Alphaproteobacteria</taxon>
        <taxon>Caulobacterales</taxon>
        <taxon>Caulobacteraceae</taxon>
        <taxon>Caulobacter</taxon>
    </lineage>
</organism>
<protein>
    <submittedName>
        <fullName evidence="1">Uncharacterized protein</fullName>
    </submittedName>
</protein>